<reference evidence="2" key="1">
    <citation type="submission" date="2016-05" db="EMBL/GenBank/DDBJ databases">
        <authorList>
            <person name="Behera P."/>
            <person name="Vaishampayan P."/>
            <person name="Singh N."/>
            <person name="Raina V."/>
            <person name="Suar M."/>
            <person name="Pattnaik A."/>
            <person name="Rastogi G."/>
        </authorList>
    </citation>
    <scope>NUCLEOTIDE SEQUENCE [LARGE SCALE GENOMIC DNA]</scope>
    <source>
        <strain evidence="2">MP23</strain>
    </source>
</reference>
<proteinExistence type="predicted"/>
<evidence type="ECO:0000313" key="2">
    <source>
        <dbReference type="Proteomes" id="UP000078225"/>
    </source>
</evidence>
<sequence length="105" mass="12734">MKVKKIEINVSNDDTKYFVLKSGEDYDYYLRCMHEYMGERFYHNLEDDGYMEGVLKSIIENGKKDFNEFLKKHKYKASIKNVYFDEVLVNLRQIHHVMSHYILHT</sequence>
<evidence type="ECO:0000313" key="1">
    <source>
        <dbReference type="EMBL" id="OAT75805.1"/>
    </source>
</evidence>
<protein>
    <submittedName>
        <fullName evidence="1">Uncharacterized protein</fullName>
    </submittedName>
</protein>
<comment type="caution">
    <text evidence="1">The sequence shown here is derived from an EMBL/GenBank/DDBJ whole genome shotgun (WGS) entry which is preliminary data.</text>
</comment>
<accession>A0A1B7L0S4</accession>
<dbReference type="AlphaFoldDB" id="A0A1B7L0S4"/>
<dbReference type="EMBL" id="LYRP01000043">
    <property type="protein sequence ID" value="OAT75805.1"/>
    <property type="molecule type" value="Genomic_DNA"/>
</dbReference>
<dbReference type="STRING" id="1691903.A9B99_13410"/>
<keyword evidence="2" id="KW-1185">Reference proteome</keyword>
<dbReference type="OrthoDB" id="6626242at2"/>
<gene>
    <name evidence="1" type="ORF">A9B99_13410</name>
</gene>
<dbReference type="RefSeq" id="WP_008499901.1">
    <property type="nucleotide sequence ID" value="NZ_LYRP01000043.1"/>
</dbReference>
<name>A0A1B7L0S4_9ENTR</name>
<organism evidence="1 2">
    <name type="scientific">Mangrovibacter phragmitis</name>
    <dbReference type="NCBI Taxonomy" id="1691903"/>
    <lineage>
        <taxon>Bacteria</taxon>
        <taxon>Pseudomonadati</taxon>
        <taxon>Pseudomonadota</taxon>
        <taxon>Gammaproteobacteria</taxon>
        <taxon>Enterobacterales</taxon>
        <taxon>Enterobacteriaceae</taxon>
        <taxon>Mangrovibacter</taxon>
    </lineage>
</organism>
<dbReference type="Proteomes" id="UP000078225">
    <property type="component" value="Unassembled WGS sequence"/>
</dbReference>